<dbReference type="Pfam" id="PF12697">
    <property type="entry name" value="Abhydrolase_6"/>
    <property type="match status" value="1"/>
</dbReference>
<name>A0ABW0B971_9ACTN</name>
<evidence type="ECO:0000313" key="2">
    <source>
        <dbReference type="EMBL" id="MFC5173850.1"/>
    </source>
</evidence>
<evidence type="ECO:0000259" key="1">
    <source>
        <dbReference type="Pfam" id="PF12697"/>
    </source>
</evidence>
<dbReference type="SUPFAM" id="SSF53474">
    <property type="entry name" value="alpha/beta-Hydrolases"/>
    <property type="match status" value="1"/>
</dbReference>
<dbReference type="EMBL" id="JBHSKI010000012">
    <property type="protein sequence ID" value="MFC5173850.1"/>
    <property type="molecule type" value="Genomic_DNA"/>
</dbReference>
<dbReference type="Gene3D" id="3.40.50.1820">
    <property type="entry name" value="alpha/beta hydrolase"/>
    <property type="match status" value="1"/>
</dbReference>
<dbReference type="InterPro" id="IPR050228">
    <property type="entry name" value="Carboxylesterase_BioH"/>
</dbReference>
<comment type="caution">
    <text evidence="2">The sequence shown here is derived from an EMBL/GenBank/DDBJ whole genome shotgun (WGS) entry which is preliminary data.</text>
</comment>
<gene>
    <name evidence="2" type="ORF">ACFPRK_25115</name>
</gene>
<dbReference type="InterPro" id="IPR029058">
    <property type="entry name" value="AB_hydrolase_fold"/>
</dbReference>
<reference evidence="3" key="1">
    <citation type="journal article" date="2019" name="Int. J. Syst. Evol. Microbiol.">
        <title>The Global Catalogue of Microorganisms (GCM) 10K type strain sequencing project: providing services to taxonomists for standard genome sequencing and annotation.</title>
        <authorList>
            <consortium name="The Broad Institute Genomics Platform"/>
            <consortium name="The Broad Institute Genome Sequencing Center for Infectious Disease"/>
            <person name="Wu L."/>
            <person name="Ma J."/>
        </authorList>
    </citation>
    <scope>NUCLEOTIDE SEQUENCE [LARGE SCALE GENOMIC DNA]</scope>
    <source>
        <strain evidence="3">CGMCC 4.1721</strain>
    </source>
</reference>
<dbReference type="GO" id="GO:0016787">
    <property type="term" value="F:hydrolase activity"/>
    <property type="evidence" value="ECO:0007669"/>
    <property type="project" value="UniProtKB-KW"/>
</dbReference>
<accession>A0ABW0B971</accession>
<dbReference type="InterPro" id="IPR000073">
    <property type="entry name" value="AB_hydrolase_1"/>
</dbReference>
<evidence type="ECO:0000313" key="3">
    <source>
        <dbReference type="Proteomes" id="UP001596208"/>
    </source>
</evidence>
<organism evidence="2 3">
    <name type="scientific">Streptomyces mutomycini</name>
    <dbReference type="NCBI Taxonomy" id="284036"/>
    <lineage>
        <taxon>Bacteria</taxon>
        <taxon>Bacillati</taxon>
        <taxon>Actinomycetota</taxon>
        <taxon>Actinomycetes</taxon>
        <taxon>Kitasatosporales</taxon>
        <taxon>Streptomycetaceae</taxon>
        <taxon>Streptomyces</taxon>
    </lineage>
</organism>
<protein>
    <submittedName>
        <fullName evidence="2">Alpha/beta fold hydrolase</fullName>
    </submittedName>
</protein>
<dbReference type="Proteomes" id="UP001596208">
    <property type="component" value="Unassembled WGS sequence"/>
</dbReference>
<feature type="domain" description="AB hydrolase-1" evidence="1">
    <location>
        <begin position="56"/>
        <end position="245"/>
    </location>
</feature>
<sequence length="264" mass="28600">MSRTESVDDLVERFYTVVKLPHDPFAKAFLNRCRSHTLKVNGRFYKYFQSGSGPTVLLVHGLNTNLGSMVAIAEELLAQGYRVVLFDVPSHGEALGTTTCDPSEVRALLRALYDRLAGLHAVVGHSMGGLWALTAWHAGVSARTVVSISSPPAKMFLVERFAEANALDDDRVRGLVGEIEGRFGAAVWDEYSALAAARANGVPGLVIHGTADDHVPPAYAGELHANWPNSSVELIEGADHFGIVESSETRKIISAHLRSVEETR</sequence>
<keyword evidence="2" id="KW-0378">Hydrolase</keyword>
<proteinExistence type="predicted"/>
<dbReference type="PANTHER" id="PTHR43194:SF2">
    <property type="entry name" value="PEROXISOMAL MEMBRANE PROTEIN LPX1"/>
    <property type="match status" value="1"/>
</dbReference>
<dbReference type="RefSeq" id="WP_079122368.1">
    <property type="nucleotide sequence ID" value="NZ_JBHSKI010000012.1"/>
</dbReference>
<keyword evidence="3" id="KW-1185">Reference proteome</keyword>
<dbReference type="PANTHER" id="PTHR43194">
    <property type="entry name" value="HYDROLASE ALPHA/BETA FOLD FAMILY"/>
    <property type="match status" value="1"/>
</dbReference>